<dbReference type="InterPro" id="IPR012340">
    <property type="entry name" value="NA-bd_OB-fold"/>
</dbReference>
<evidence type="ECO:0000256" key="1">
    <source>
        <dbReference type="ARBA" id="ARBA00006767"/>
    </source>
</evidence>
<dbReference type="NCBIfam" id="NF005208">
    <property type="entry name" value="PRK06676.1"/>
    <property type="match status" value="1"/>
</dbReference>
<name>A0A433RSR1_9BACL</name>
<gene>
    <name evidence="6" type="ORF">QI30_09630</name>
</gene>
<comment type="caution">
    <text evidence="6">The sequence shown here is derived from an EMBL/GenBank/DDBJ whole genome shotgun (WGS) entry which is preliminary data.</text>
</comment>
<dbReference type="GO" id="GO:0003735">
    <property type="term" value="F:structural constituent of ribosome"/>
    <property type="evidence" value="ECO:0007669"/>
    <property type="project" value="TreeGrafter"/>
</dbReference>
<dbReference type="GO" id="GO:0006412">
    <property type="term" value="P:translation"/>
    <property type="evidence" value="ECO:0007669"/>
    <property type="project" value="TreeGrafter"/>
</dbReference>
<keyword evidence="2 6" id="KW-0689">Ribosomal protein</keyword>
<keyword evidence="7" id="KW-1185">Reference proteome</keyword>
<dbReference type="Proteomes" id="UP000288623">
    <property type="component" value="Unassembled WGS sequence"/>
</dbReference>
<dbReference type="RefSeq" id="WP_020189601.1">
    <property type="nucleotide sequence ID" value="NZ_JTFC01000031.1"/>
</dbReference>
<dbReference type="PANTHER" id="PTHR10724">
    <property type="entry name" value="30S RIBOSOMAL PROTEIN S1"/>
    <property type="match status" value="1"/>
</dbReference>
<feature type="domain" description="S1 motif" evidence="5">
    <location>
        <begin position="110"/>
        <end position="175"/>
    </location>
</feature>
<dbReference type="Gene3D" id="2.40.50.140">
    <property type="entry name" value="Nucleic acid-binding proteins"/>
    <property type="match status" value="4"/>
</dbReference>
<dbReference type="SMART" id="SM00316">
    <property type="entry name" value="S1"/>
    <property type="match status" value="4"/>
</dbReference>
<comment type="similarity">
    <text evidence="1">Belongs to the bacterial ribosomal protein bS1 family.</text>
</comment>
<dbReference type="AlphaFoldDB" id="A0A433RSR1"/>
<dbReference type="InterPro" id="IPR035104">
    <property type="entry name" value="Ribosomal_protein_S1-like"/>
</dbReference>
<reference evidence="6 7" key="1">
    <citation type="submission" date="2014-11" db="EMBL/GenBank/DDBJ databases">
        <title>Genome sequence and analysis of novel Kurthia sp.</title>
        <authorList>
            <person name="Lawson J.N."/>
            <person name="Gonzalez J.E."/>
            <person name="Rinauldi L."/>
            <person name="Xuan Z."/>
            <person name="Firman A."/>
            <person name="Shaddox L."/>
            <person name="Trudeau A."/>
            <person name="Shah S."/>
            <person name="Reiman D."/>
        </authorList>
    </citation>
    <scope>NUCLEOTIDE SEQUENCE [LARGE SCALE GENOMIC DNA]</scope>
    <source>
        <strain evidence="6 7">3B1D</strain>
    </source>
</reference>
<dbReference type="CDD" id="cd04465">
    <property type="entry name" value="S1_RPS1_repeat_ec2_hs2"/>
    <property type="match status" value="1"/>
</dbReference>
<dbReference type="PROSITE" id="PS50126">
    <property type="entry name" value="S1"/>
    <property type="match status" value="4"/>
</dbReference>
<dbReference type="SUPFAM" id="SSF50249">
    <property type="entry name" value="Nucleic acid-binding proteins"/>
    <property type="match status" value="4"/>
</dbReference>
<dbReference type="FunFam" id="2.40.50.140:FF:000051">
    <property type="entry name" value="RNA-binding transcriptional accessory protein"/>
    <property type="match status" value="2"/>
</dbReference>
<evidence type="ECO:0000313" key="6">
    <source>
        <dbReference type="EMBL" id="RUS55200.1"/>
    </source>
</evidence>
<dbReference type="InterPro" id="IPR050437">
    <property type="entry name" value="Ribos_protein_bS1-like"/>
</dbReference>
<feature type="domain" description="S1 motif" evidence="5">
    <location>
        <begin position="196"/>
        <end position="264"/>
    </location>
</feature>
<dbReference type="OrthoDB" id="9804077at2"/>
<dbReference type="EMBL" id="JTFC01000031">
    <property type="protein sequence ID" value="RUS55200.1"/>
    <property type="molecule type" value="Genomic_DNA"/>
</dbReference>
<feature type="region of interest" description="Disordered" evidence="4">
    <location>
        <begin position="352"/>
        <end position="376"/>
    </location>
</feature>
<evidence type="ECO:0000256" key="2">
    <source>
        <dbReference type="ARBA" id="ARBA00022980"/>
    </source>
</evidence>
<dbReference type="GO" id="GO:0022627">
    <property type="term" value="C:cytosolic small ribosomal subunit"/>
    <property type="evidence" value="ECO:0007669"/>
    <property type="project" value="TreeGrafter"/>
</dbReference>
<dbReference type="PRINTS" id="PR00681">
    <property type="entry name" value="RIBOSOMALS1"/>
</dbReference>
<feature type="compositionally biased region" description="Acidic residues" evidence="4">
    <location>
        <begin position="356"/>
        <end position="370"/>
    </location>
</feature>
<accession>A0A433RSR1</accession>
<evidence type="ECO:0000313" key="7">
    <source>
        <dbReference type="Proteomes" id="UP000288623"/>
    </source>
</evidence>
<organism evidence="6 7">
    <name type="scientific">Candidatus Kurthia intestinigallinarum</name>
    <dbReference type="NCBI Taxonomy" id="1562256"/>
    <lineage>
        <taxon>Bacteria</taxon>
        <taxon>Bacillati</taxon>
        <taxon>Bacillota</taxon>
        <taxon>Bacilli</taxon>
        <taxon>Bacillales</taxon>
        <taxon>Caryophanaceae</taxon>
        <taxon>Kurthia</taxon>
    </lineage>
</organism>
<evidence type="ECO:0000256" key="4">
    <source>
        <dbReference type="SAM" id="MobiDB-lite"/>
    </source>
</evidence>
<dbReference type="InterPro" id="IPR003029">
    <property type="entry name" value="S1_domain"/>
</dbReference>
<dbReference type="Pfam" id="PF00575">
    <property type="entry name" value="S1"/>
    <property type="match status" value="4"/>
</dbReference>
<dbReference type="PANTHER" id="PTHR10724:SF7">
    <property type="entry name" value="SMALL RIBOSOMAL SUBUNIT PROTEIN BS1C"/>
    <property type="match status" value="1"/>
</dbReference>
<keyword evidence="3" id="KW-0687">Ribonucleoprotein</keyword>
<feature type="domain" description="S1 motif" evidence="5">
    <location>
        <begin position="281"/>
        <end position="350"/>
    </location>
</feature>
<evidence type="ECO:0000259" key="5">
    <source>
        <dbReference type="PROSITE" id="PS50126"/>
    </source>
</evidence>
<sequence length="393" mass="43584">MSEEMNLNEVKELHEGDIVKARVESVEDNRVIVSIENAKYDGIIPISELSSLHVEKASDAVKAGDEFEVMVKKVEEPSADSEGTGNYVLSKRQVDAIAAWKTLKEQFDAGEVLEAEVKDVVKGGLVVDLGVRGFVPASLVEDYFVETFDDYKGKTLKFKIVEMDQDKNRLILSHRAVLEDEKAEKKVEVINTIKEGDVLDGTVQRIAAFGAFVDIGGVDGLVHISQVAHEHVSNVYDVLKEGQKVQVKVLSVDPVNERISLSIKDTLAGPWEGIEEKAPKGAVLDGIVRRLVTFGAFVEVFPGVEGLVHISQIAHKHINTPHEVLQEGQEVQVKVLEVSEDEKRLALSIRELLEKEDNDEPTEEEYDLPEQESGFSFGDLLGEQLKDFKTDDK</sequence>
<feature type="domain" description="S1 motif" evidence="5">
    <location>
        <begin position="16"/>
        <end position="92"/>
    </location>
</feature>
<dbReference type="GO" id="GO:0003729">
    <property type="term" value="F:mRNA binding"/>
    <property type="evidence" value="ECO:0007669"/>
    <property type="project" value="TreeGrafter"/>
</dbReference>
<evidence type="ECO:0000256" key="3">
    <source>
        <dbReference type="ARBA" id="ARBA00023274"/>
    </source>
</evidence>
<dbReference type="CDD" id="cd05687">
    <property type="entry name" value="S1_RPS1_repeat_ec1_hs1"/>
    <property type="match status" value="1"/>
</dbReference>
<protein>
    <submittedName>
        <fullName evidence="6">30S ribosomal protein S1</fullName>
    </submittedName>
</protein>
<proteinExistence type="inferred from homology"/>